<dbReference type="Gene3D" id="1.10.10.60">
    <property type="entry name" value="Homeodomain-like"/>
    <property type="match status" value="1"/>
</dbReference>
<evidence type="ECO:0000313" key="2">
    <source>
        <dbReference type="EMBL" id="KAF2857924.1"/>
    </source>
</evidence>
<protein>
    <recommendedName>
        <fullName evidence="4">HTH psq-type domain-containing protein</fullName>
    </recommendedName>
</protein>
<dbReference type="AlphaFoldDB" id="A0A6A7BRR8"/>
<dbReference type="SUPFAM" id="SSF46689">
    <property type="entry name" value="Homeodomain-like"/>
    <property type="match status" value="1"/>
</dbReference>
<organism evidence="2 3">
    <name type="scientific">Piedraia hortae CBS 480.64</name>
    <dbReference type="NCBI Taxonomy" id="1314780"/>
    <lineage>
        <taxon>Eukaryota</taxon>
        <taxon>Fungi</taxon>
        <taxon>Dikarya</taxon>
        <taxon>Ascomycota</taxon>
        <taxon>Pezizomycotina</taxon>
        <taxon>Dothideomycetes</taxon>
        <taxon>Dothideomycetidae</taxon>
        <taxon>Capnodiales</taxon>
        <taxon>Piedraiaceae</taxon>
        <taxon>Piedraia</taxon>
    </lineage>
</organism>
<gene>
    <name evidence="2" type="ORF">K470DRAFT_272906</name>
</gene>
<sequence length="381" mass="42390">MQLAAGGDKDMALFHPSYFPVPGPDYTNFTFHPQPFVPQWPSMLPVYTKPAPRKSSSAGGRALSSPRRTLTDQDRRAMCEYAREHPDCKQTDIGALFGVERSTVSKVLRLKDKYLKEDDKENDSRDAKPSKRAKAHSPKGSSLFKTWNTKQKKGTATPAREVGYAKSSEHTLTLITTSEVSEMFSSDGDERFQQTYSVSTDPHAAPESRCESLAPSPSQFYPYPQPNDPYICSQPSVPMREVPPTEEVDPLTTWIDGKLAAQDNMMALPQDSTCFPPSLPEAPFELDESLDATLIDPTLHSATANMSQITLSQSQQPTFAAQIVSPDVMSHRQMPSERTAQDALNALDCLHSFFKQNSIGLDFEESVLLGRMKDRVHERAK</sequence>
<feature type="region of interest" description="Disordered" evidence="1">
    <location>
        <begin position="118"/>
        <end position="160"/>
    </location>
</feature>
<reference evidence="2" key="1">
    <citation type="journal article" date="2020" name="Stud. Mycol.">
        <title>101 Dothideomycetes genomes: a test case for predicting lifestyles and emergence of pathogens.</title>
        <authorList>
            <person name="Haridas S."/>
            <person name="Albert R."/>
            <person name="Binder M."/>
            <person name="Bloem J."/>
            <person name="Labutti K."/>
            <person name="Salamov A."/>
            <person name="Andreopoulos B."/>
            <person name="Baker S."/>
            <person name="Barry K."/>
            <person name="Bills G."/>
            <person name="Bluhm B."/>
            <person name="Cannon C."/>
            <person name="Castanera R."/>
            <person name="Culley D."/>
            <person name="Daum C."/>
            <person name="Ezra D."/>
            <person name="Gonzalez J."/>
            <person name="Henrissat B."/>
            <person name="Kuo A."/>
            <person name="Liang C."/>
            <person name="Lipzen A."/>
            <person name="Lutzoni F."/>
            <person name="Magnuson J."/>
            <person name="Mondo S."/>
            <person name="Nolan M."/>
            <person name="Ohm R."/>
            <person name="Pangilinan J."/>
            <person name="Park H.-J."/>
            <person name="Ramirez L."/>
            <person name="Alfaro M."/>
            <person name="Sun H."/>
            <person name="Tritt A."/>
            <person name="Yoshinaga Y."/>
            <person name="Zwiers L.-H."/>
            <person name="Turgeon B."/>
            <person name="Goodwin S."/>
            <person name="Spatafora J."/>
            <person name="Crous P."/>
            <person name="Grigoriev I."/>
        </authorList>
    </citation>
    <scope>NUCLEOTIDE SEQUENCE</scope>
    <source>
        <strain evidence="2">CBS 480.64</strain>
    </source>
</reference>
<feature type="compositionally biased region" description="Basic and acidic residues" evidence="1">
    <location>
        <begin position="118"/>
        <end position="129"/>
    </location>
</feature>
<evidence type="ECO:0008006" key="4">
    <source>
        <dbReference type="Google" id="ProtNLM"/>
    </source>
</evidence>
<feature type="region of interest" description="Disordered" evidence="1">
    <location>
        <begin position="48"/>
        <end position="71"/>
    </location>
</feature>
<keyword evidence="3" id="KW-1185">Reference proteome</keyword>
<dbReference type="Proteomes" id="UP000799421">
    <property type="component" value="Unassembled WGS sequence"/>
</dbReference>
<dbReference type="OrthoDB" id="9909311at2759"/>
<proteinExistence type="predicted"/>
<evidence type="ECO:0000313" key="3">
    <source>
        <dbReference type="Proteomes" id="UP000799421"/>
    </source>
</evidence>
<dbReference type="EMBL" id="MU006023">
    <property type="protein sequence ID" value="KAF2857924.1"/>
    <property type="molecule type" value="Genomic_DNA"/>
</dbReference>
<evidence type="ECO:0000256" key="1">
    <source>
        <dbReference type="SAM" id="MobiDB-lite"/>
    </source>
</evidence>
<dbReference type="InterPro" id="IPR009057">
    <property type="entry name" value="Homeodomain-like_sf"/>
</dbReference>
<name>A0A6A7BRR8_9PEZI</name>
<accession>A0A6A7BRR8</accession>
<feature type="compositionally biased region" description="Polar residues" evidence="1">
    <location>
        <begin position="139"/>
        <end position="149"/>
    </location>
</feature>